<dbReference type="EMBL" id="BMKG01000019">
    <property type="protein sequence ID" value="GGC14942.1"/>
    <property type="molecule type" value="Genomic_DNA"/>
</dbReference>
<protein>
    <recommendedName>
        <fullName evidence="7">PEP-CTERM sorting domain-containing protein</fullName>
    </recommendedName>
</protein>
<dbReference type="Proteomes" id="UP000622638">
    <property type="component" value="Unassembled WGS sequence"/>
</dbReference>
<evidence type="ECO:0000313" key="6">
    <source>
        <dbReference type="Proteomes" id="UP000622638"/>
    </source>
</evidence>
<keyword evidence="1" id="KW-0472">Membrane</keyword>
<gene>
    <name evidence="3" type="ORF">GCM10011572_40430</name>
    <name evidence="4" type="ORF">GM672_12320</name>
</gene>
<evidence type="ECO:0000256" key="2">
    <source>
        <dbReference type="SAM" id="SignalP"/>
    </source>
</evidence>
<keyword evidence="2" id="KW-0732">Signal</keyword>
<reference evidence="3" key="1">
    <citation type="journal article" date="2014" name="Int. J. Syst. Evol. Microbiol.">
        <title>Complete genome of a new Firmicutes species belonging to the dominant human colonic microbiota ('Ruminococcus bicirculans') reveals two chromosomes and a selective capacity to utilize plant glucans.</title>
        <authorList>
            <consortium name="NISC Comparative Sequencing Program"/>
            <person name="Wegmann U."/>
            <person name="Louis P."/>
            <person name="Goesmann A."/>
            <person name="Henrissat B."/>
            <person name="Duncan S.H."/>
            <person name="Flint H.J."/>
        </authorList>
    </citation>
    <scope>NUCLEOTIDE SEQUENCE</scope>
    <source>
        <strain evidence="3">CGMCC 1.15931</strain>
    </source>
</reference>
<evidence type="ECO:0008006" key="7">
    <source>
        <dbReference type="Google" id="ProtNLM"/>
    </source>
</evidence>
<dbReference type="Proteomes" id="UP000430634">
    <property type="component" value="Unassembled WGS sequence"/>
</dbReference>
<feature type="chain" id="PRO_5026221753" description="PEP-CTERM sorting domain-containing protein" evidence="2">
    <location>
        <begin position="23"/>
        <end position="118"/>
    </location>
</feature>
<evidence type="ECO:0000313" key="3">
    <source>
        <dbReference type="EMBL" id="GGC14942.1"/>
    </source>
</evidence>
<feature type="transmembrane region" description="Helical" evidence="1">
    <location>
        <begin position="82"/>
        <end position="101"/>
    </location>
</feature>
<name>A0A6I3SZ30_9BURK</name>
<dbReference type="RefSeq" id="WP_155470824.1">
    <property type="nucleotide sequence ID" value="NZ_BMKG01000019.1"/>
</dbReference>
<reference evidence="6" key="2">
    <citation type="journal article" date="2019" name="Int. J. Syst. Evol. Microbiol.">
        <title>The Global Catalogue of Microorganisms (GCM) 10K type strain sequencing project: providing services to taxonomists for standard genome sequencing and annotation.</title>
        <authorList>
            <consortium name="The Broad Institute Genomics Platform"/>
            <consortium name="The Broad Institute Genome Sequencing Center for Infectious Disease"/>
            <person name="Wu L."/>
            <person name="Ma J."/>
        </authorList>
    </citation>
    <scope>NUCLEOTIDE SEQUENCE [LARGE SCALE GENOMIC DNA]</scope>
    <source>
        <strain evidence="6">CGMCC 1.15931</strain>
    </source>
</reference>
<organism evidence="4 5">
    <name type="scientific">Pseudoduganella buxea</name>
    <dbReference type="NCBI Taxonomy" id="1949069"/>
    <lineage>
        <taxon>Bacteria</taxon>
        <taxon>Pseudomonadati</taxon>
        <taxon>Pseudomonadota</taxon>
        <taxon>Betaproteobacteria</taxon>
        <taxon>Burkholderiales</taxon>
        <taxon>Oxalobacteraceae</taxon>
        <taxon>Telluria group</taxon>
        <taxon>Pseudoduganella</taxon>
    </lineage>
</organism>
<evidence type="ECO:0000313" key="5">
    <source>
        <dbReference type="Proteomes" id="UP000430634"/>
    </source>
</evidence>
<keyword evidence="1" id="KW-0812">Transmembrane</keyword>
<dbReference type="OrthoDB" id="8760080at2"/>
<evidence type="ECO:0000256" key="1">
    <source>
        <dbReference type="SAM" id="Phobius"/>
    </source>
</evidence>
<accession>A0A6I3SZ30</accession>
<keyword evidence="6" id="KW-1185">Reference proteome</keyword>
<sequence length="118" mass="12581">MKSLLSAWFAALLLSTSLPAAAAIWLEEYPPGTLSTTPAALPADWATVPHVPALPIEPLAEDVPAIHRAVLPLNPPPVPEPMLVVMLACGMLLIMPGAWLAEWSHLGDRRRLLGENGP</sequence>
<proteinExistence type="predicted"/>
<reference evidence="4 5" key="3">
    <citation type="submission" date="2019-11" db="EMBL/GenBank/DDBJ databases">
        <title>Type strains purchased from KCTC, JCM and DSMZ.</title>
        <authorList>
            <person name="Lu H."/>
        </authorList>
    </citation>
    <scope>NUCLEOTIDE SEQUENCE [LARGE SCALE GENOMIC DNA]</scope>
    <source>
        <strain evidence="4 5">KCTC 52429</strain>
    </source>
</reference>
<dbReference type="AlphaFoldDB" id="A0A6I3SZ30"/>
<reference evidence="3" key="4">
    <citation type="submission" date="2024-05" db="EMBL/GenBank/DDBJ databases">
        <authorList>
            <person name="Sun Q."/>
            <person name="Zhou Y."/>
        </authorList>
    </citation>
    <scope>NUCLEOTIDE SEQUENCE</scope>
    <source>
        <strain evidence="3">CGMCC 1.15931</strain>
    </source>
</reference>
<comment type="caution">
    <text evidence="4">The sequence shown here is derived from an EMBL/GenBank/DDBJ whole genome shotgun (WGS) entry which is preliminary data.</text>
</comment>
<keyword evidence="1" id="KW-1133">Transmembrane helix</keyword>
<feature type="signal peptide" evidence="2">
    <location>
        <begin position="1"/>
        <end position="22"/>
    </location>
</feature>
<evidence type="ECO:0000313" key="4">
    <source>
        <dbReference type="EMBL" id="MTV53512.1"/>
    </source>
</evidence>
<dbReference type="EMBL" id="WNKZ01000030">
    <property type="protein sequence ID" value="MTV53512.1"/>
    <property type="molecule type" value="Genomic_DNA"/>
</dbReference>